<reference evidence="2" key="1">
    <citation type="submission" date="2022-05" db="EMBL/GenBank/DDBJ databases">
        <authorList>
            <person name="Sun H.-N."/>
        </authorList>
    </citation>
    <scope>NUCLEOTIDE SEQUENCE</scope>
    <source>
        <strain evidence="2">HB14</strain>
    </source>
</reference>
<dbReference type="Pfam" id="PF06527">
    <property type="entry name" value="TniQ"/>
    <property type="match status" value="1"/>
</dbReference>
<protein>
    <submittedName>
        <fullName evidence="2">TniQ family protein</fullName>
    </submittedName>
</protein>
<feature type="domain" description="TniQ" evidence="1">
    <location>
        <begin position="13"/>
        <end position="150"/>
    </location>
</feature>
<reference evidence="2" key="2">
    <citation type="submission" date="2023-01" db="EMBL/GenBank/DDBJ databases">
        <title>Gilvimarinus xylanilyticus HB14 isolated from Caulerpa lentillifera aquaculture base in Hainan, China.</title>
        <authorList>
            <person name="Zhang Y.-J."/>
        </authorList>
    </citation>
    <scope>NUCLEOTIDE SEQUENCE</scope>
    <source>
        <strain evidence="2">HB14</strain>
    </source>
</reference>
<gene>
    <name evidence="2" type="ORF">M6D89_12145</name>
</gene>
<keyword evidence="3" id="KW-1185">Reference proteome</keyword>
<evidence type="ECO:0000259" key="1">
    <source>
        <dbReference type="Pfam" id="PF06527"/>
    </source>
</evidence>
<name>A0A9X2I469_9GAMM</name>
<evidence type="ECO:0000313" key="3">
    <source>
        <dbReference type="Proteomes" id="UP001139319"/>
    </source>
</evidence>
<dbReference type="EMBL" id="JAMFTH010000004">
    <property type="protein sequence ID" value="MCP8900050.1"/>
    <property type="molecule type" value="Genomic_DNA"/>
</dbReference>
<evidence type="ECO:0000313" key="2">
    <source>
        <dbReference type="EMBL" id="MCP8900050.1"/>
    </source>
</evidence>
<accession>A0A9X2I469</accession>
<comment type="caution">
    <text evidence="2">The sequence shown here is derived from an EMBL/GenBank/DDBJ whole genome shotgun (WGS) entry which is preliminary data.</text>
</comment>
<sequence>MNDFLFPVALRALGTSEVESLPSYLHRLSYKHGVYVGELLRYCYRQIEGHEEIQSALPFLPSYIGVHSLLRSNKLAKGVQLMLSYMTRQPLEGATVSVFNGPLTLSRGELHHGFRWCPECFAEMEAFGQDCYFKLIWQLRALLACPVHRTPFLTECDHCGCDQASYIKKRPLGRCQECGVTLSKRKARLKKKDIVSSWQDIGRDVVELFGDIATYGPDSLTSSGIWQSLDQIFDYYWKSGREDEFYQLLSRDHLLSVIHSQRRLCLNDARKVAFGLGISLYDLISGNAAHVTQALDFGHFCPFPPSFMEISSKFKRDHRAILKRLARLLKSKDEPLSLKAIAAELDVSVGYLEYRFPEQVKQLVSRHQAYIEQQKLAKRRLAQSKALEYFAGCDEQMVSRKQAYRVIREETGLPKWMLKDAIQKAYRVLQVACN</sequence>
<organism evidence="2 3">
    <name type="scientific">Gilvimarinus xylanilyticus</name>
    <dbReference type="NCBI Taxonomy" id="2944139"/>
    <lineage>
        <taxon>Bacteria</taxon>
        <taxon>Pseudomonadati</taxon>
        <taxon>Pseudomonadota</taxon>
        <taxon>Gammaproteobacteria</taxon>
        <taxon>Cellvibrionales</taxon>
        <taxon>Cellvibrionaceae</taxon>
        <taxon>Gilvimarinus</taxon>
    </lineage>
</organism>
<dbReference type="InterPro" id="IPR009492">
    <property type="entry name" value="TniQ"/>
</dbReference>
<dbReference type="RefSeq" id="WP_253968347.1">
    <property type="nucleotide sequence ID" value="NZ_JAMFTH010000004.1"/>
</dbReference>
<proteinExistence type="predicted"/>
<dbReference type="Proteomes" id="UP001139319">
    <property type="component" value="Unassembled WGS sequence"/>
</dbReference>
<dbReference type="AlphaFoldDB" id="A0A9X2I469"/>